<proteinExistence type="predicted"/>
<dbReference type="Pfam" id="PF13768">
    <property type="entry name" value="VWA_3"/>
    <property type="match status" value="1"/>
</dbReference>
<dbReference type="Gene3D" id="3.40.50.410">
    <property type="entry name" value="von Willebrand factor, type A domain"/>
    <property type="match status" value="1"/>
</dbReference>
<dbReference type="InterPro" id="IPR036465">
    <property type="entry name" value="vWFA_dom_sf"/>
</dbReference>
<keyword evidence="2" id="KW-1185">Reference proteome</keyword>
<feature type="domain" description="VWFA" evidence="1">
    <location>
        <begin position="326"/>
        <end position="524"/>
    </location>
</feature>
<protein>
    <submittedName>
        <fullName evidence="3">Uncharacterized protein LOC120262187 isoform X1</fullName>
    </submittedName>
</protein>
<evidence type="ECO:0000259" key="1">
    <source>
        <dbReference type="PROSITE" id="PS50234"/>
    </source>
</evidence>
<evidence type="ECO:0000313" key="2">
    <source>
        <dbReference type="Proteomes" id="UP001515500"/>
    </source>
</evidence>
<dbReference type="PROSITE" id="PS50234">
    <property type="entry name" value="VWFA"/>
    <property type="match status" value="1"/>
</dbReference>
<sequence length="750" mass="84597">MDEDFTAAVQRGLKLSKRVYFGKPQVGPHSQLMARSSPEVSELVPTAPMVYAVILHPEIVDNPDLPSYQPYVHGRCDPPALIPLQMKEVGMEIESYMDVALVTLRGRWRVHCVMGSKSCDCRVVIPMGEQGSILGVEADVGGRSYSTQVIQPEGDHNEEKVSKLEDGGFLKPQFFSFTVPLVDGGSEIYLNVSWSQKLSYMHGQFSITIPFKFPEYVTPITKILPKREKILFNVNTAADKEVLCQDPNHPLKEKARHMGKLSFLYEADVDHWSRKNFSFSYSVYSSDIFGGVHTQSPSMHDSDQREMFCLYLFPGNFLNTKVFKKEVIFVVDISGSMRENPLEMVKKVLYKALLELTPGDYFDIIAFNEDMHLFSSSLELATKEAVEEANLWISKNLVSEDEAHITKLLLSESLNKAISLLSNSRELLPHIFLITDGCVEDERNICNSMRVHVTTHLHISPRISTFGIGSYCNHYFLRLLASISRGLYGAAHDPDSIEVEMQRWLRRASLPITANIEVEVFDRLDAFEMYPQRIPDLSIGCPQIVFGRYQGKLPDSIKVKGILANLNDIDIDLKVQKTDIPLERIFAKQHIDQLTAQAWFFESKQLEEKVIKLSLQCRIPSEHTYLVLRQTRPTIQEMMAKKPKKANVEKLEAAKDRYLSRGTRIGFGDLLATAENYSVMFGNPKSPEASSVYMVTDCCSDLCDCACCRCCINFCSKLNDQFVVLMAQLCAGIACLACFQCCSLCCNGSD</sequence>
<dbReference type="RefSeq" id="XP_039126197.1">
    <property type="nucleotide sequence ID" value="XM_039270263.1"/>
</dbReference>
<dbReference type="InterPro" id="IPR002035">
    <property type="entry name" value="VWF_A"/>
</dbReference>
<name>A0AB40BFS4_DIOCR</name>
<dbReference type="Proteomes" id="UP001515500">
    <property type="component" value="Chromosome 5"/>
</dbReference>
<gene>
    <name evidence="3" type="primary">LOC120262187</name>
</gene>
<dbReference type="PANTHER" id="PTHR46503:SF1">
    <property type="entry name" value="INTER-ALPHA-TRYPSIN INHIBITOR HEAVY CHAIN-LIKE PROTEIN"/>
    <property type="match status" value="1"/>
</dbReference>
<dbReference type="SMART" id="SM00327">
    <property type="entry name" value="VWA"/>
    <property type="match status" value="1"/>
</dbReference>
<dbReference type="SUPFAM" id="SSF53300">
    <property type="entry name" value="vWA-like"/>
    <property type="match status" value="1"/>
</dbReference>
<dbReference type="AlphaFoldDB" id="A0AB40BFS4"/>
<organism evidence="2 3">
    <name type="scientific">Dioscorea cayennensis subsp. rotundata</name>
    <name type="common">White Guinea yam</name>
    <name type="synonym">Dioscorea rotundata</name>
    <dbReference type="NCBI Taxonomy" id="55577"/>
    <lineage>
        <taxon>Eukaryota</taxon>
        <taxon>Viridiplantae</taxon>
        <taxon>Streptophyta</taxon>
        <taxon>Embryophyta</taxon>
        <taxon>Tracheophyta</taxon>
        <taxon>Spermatophyta</taxon>
        <taxon>Magnoliopsida</taxon>
        <taxon>Liliopsida</taxon>
        <taxon>Dioscoreales</taxon>
        <taxon>Dioscoreaceae</taxon>
        <taxon>Dioscorea</taxon>
    </lineage>
</organism>
<reference evidence="3" key="1">
    <citation type="submission" date="2025-08" db="UniProtKB">
        <authorList>
            <consortium name="RefSeq"/>
        </authorList>
    </citation>
    <scope>IDENTIFICATION</scope>
</reference>
<dbReference type="GeneID" id="120262187"/>
<dbReference type="PANTHER" id="PTHR46503">
    <property type="entry name" value="INTER-ALPHA-TRYPSIN INHIBITOR HEAVY CHAIN-LIKE PROTEIN"/>
    <property type="match status" value="1"/>
</dbReference>
<evidence type="ECO:0000313" key="3">
    <source>
        <dbReference type="RefSeq" id="XP_039126197.1"/>
    </source>
</evidence>
<accession>A0AB40BFS4</accession>